<dbReference type="OrthoDB" id="124445at2759"/>
<feature type="chain" id="PRO_5044961675" description="RxLR effector protein" evidence="5">
    <location>
        <begin position="34"/>
        <end position="157"/>
    </location>
</feature>
<dbReference type="Proteomes" id="UP001165121">
    <property type="component" value="Unassembled WGS sequence"/>
</dbReference>
<reference evidence="6" key="1">
    <citation type="submission" date="2023-04" db="EMBL/GenBank/DDBJ databases">
        <title>Phytophthora fragariaefolia NBRC 109709.</title>
        <authorList>
            <person name="Ichikawa N."/>
            <person name="Sato H."/>
            <person name="Tonouchi N."/>
        </authorList>
    </citation>
    <scope>NUCLEOTIDE SEQUENCE</scope>
    <source>
        <strain evidence="6">NBRC 109709</strain>
    </source>
</reference>
<name>A0A9W6Y8S4_9STRA</name>
<dbReference type="InterPro" id="IPR031825">
    <property type="entry name" value="RXLR"/>
</dbReference>
<keyword evidence="4 5" id="KW-0732">Signal</keyword>
<comment type="subcellular location">
    <subcellularLocation>
        <location evidence="1 5">Secreted</location>
    </subcellularLocation>
</comment>
<evidence type="ECO:0000256" key="2">
    <source>
        <dbReference type="ARBA" id="ARBA00010400"/>
    </source>
</evidence>
<keyword evidence="7" id="KW-1185">Reference proteome</keyword>
<dbReference type="Pfam" id="PF16810">
    <property type="entry name" value="RXLR"/>
    <property type="match status" value="1"/>
</dbReference>
<evidence type="ECO:0000256" key="4">
    <source>
        <dbReference type="ARBA" id="ARBA00022729"/>
    </source>
</evidence>
<accession>A0A9W6Y8S4</accession>
<evidence type="ECO:0000256" key="3">
    <source>
        <dbReference type="ARBA" id="ARBA00022525"/>
    </source>
</evidence>
<sequence length="157" mass="17910">MFSTRQSETSMRLLSLLVVAIAFLGANEYGVGAETEQVHPQIVSAQYVNALNTGSQRLLRAENGLNGSVKENSEERATWSNLKALFPGTTEHEVKAIKANAERFSKWKNKDRMPLDVYNRWKSKGASRSEAMKWGLRYEKYLENPSAYDKQHDDRRI</sequence>
<dbReference type="EMBL" id="BSXT01003911">
    <property type="protein sequence ID" value="GMF56122.1"/>
    <property type="molecule type" value="Genomic_DNA"/>
</dbReference>
<feature type="signal peptide" evidence="5">
    <location>
        <begin position="1"/>
        <end position="33"/>
    </location>
</feature>
<organism evidence="6 7">
    <name type="scientific">Phytophthora fragariaefolia</name>
    <dbReference type="NCBI Taxonomy" id="1490495"/>
    <lineage>
        <taxon>Eukaryota</taxon>
        <taxon>Sar</taxon>
        <taxon>Stramenopiles</taxon>
        <taxon>Oomycota</taxon>
        <taxon>Peronosporomycetes</taxon>
        <taxon>Peronosporales</taxon>
        <taxon>Peronosporaceae</taxon>
        <taxon>Phytophthora</taxon>
    </lineage>
</organism>
<dbReference type="AlphaFoldDB" id="A0A9W6Y8S4"/>
<evidence type="ECO:0000313" key="7">
    <source>
        <dbReference type="Proteomes" id="UP001165121"/>
    </source>
</evidence>
<evidence type="ECO:0000256" key="5">
    <source>
        <dbReference type="RuleBase" id="RU367124"/>
    </source>
</evidence>
<protein>
    <recommendedName>
        <fullName evidence="5">RxLR effector protein</fullName>
    </recommendedName>
</protein>
<comment type="caution">
    <text evidence="6">The sequence shown here is derived from an EMBL/GenBank/DDBJ whole genome shotgun (WGS) entry which is preliminary data.</text>
</comment>
<comment type="function">
    <text evidence="5">Effector that suppresses plant defense responses during pathogen infection.</text>
</comment>
<keyword evidence="3 5" id="KW-0964">Secreted</keyword>
<evidence type="ECO:0000313" key="6">
    <source>
        <dbReference type="EMBL" id="GMF56122.1"/>
    </source>
</evidence>
<evidence type="ECO:0000256" key="1">
    <source>
        <dbReference type="ARBA" id="ARBA00004613"/>
    </source>
</evidence>
<comment type="similarity">
    <text evidence="2 5">Belongs to the RxLR effector family.</text>
</comment>
<proteinExistence type="inferred from homology"/>
<comment type="domain">
    <text evidence="5">The RxLR-dEER motif acts to carry the protein into the host cell cytoplasm through binding to cell surface phosphatidylinositol-3-phosphate.</text>
</comment>
<gene>
    <name evidence="6" type="ORF">Pfra01_002376600</name>
</gene>